<reference evidence="3" key="1">
    <citation type="journal article" date="2015" name="J. Virol.">
        <title>Genomic and Proteomic Analyses Indicate that Banchine and Campoplegine Polydnaviruses Have Similar, if Not Identical, Viral Ancestors.</title>
        <authorList>
            <person name="Beliveau C."/>
            <person name="Cohen A."/>
            <person name="Stewart D."/>
            <person name="Periquet G."/>
            <person name="Djoumad A."/>
            <person name="Kuhn L."/>
            <person name="Stoltz D."/>
            <person name="Volkoff A.-N."/>
            <person name="Herniou E."/>
            <person name="Drezen J.-M."/>
            <person name="Cusson M."/>
        </authorList>
    </citation>
    <scope>NUCLEOTIDE SEQUENCE</scope>
</reference>
<keyword evidence="2" id="KW-1133">Transmembrane helix</keyword>
<evidence type="ECO:0000256" key="1">
    <source>
        <dbReference type="SAM" id="MobiDB-lite"/>
    </source>
</evidence>
<evidence type="ECO:0000313" key="3">
    <source>
        <dbReference type="EMBL" id="AKD28051.1"/>
    </source>
</evidence>
<gene>
    <name evidence="3" type="primary">IVSP1La</name>
</gene>
<dbReference type="AlphaFoldDB" id="A0A0F6Q8A9"/>
<feature type="region of interest" description="Disordered" evidence="1">
    <location>
        <begin position="212"/>
        <end position="231"/>
    </location>
</feature>
<accession>A0A0F6Q8A9</accession>
<sequence>MGNANVSAGKNDKKIAKETVKPSHVNPPFIDSDVISHKNEAHEAKQKKKHRIARKIFYEYKLLGWLAVCLFSCGFICHLITTWSYIFVNSLLTAGSLLWMLHAILCKDIPTLLQHTSTFGVALYIFVKQIDVSKFAYLSALLFCTSCAVHNHDELPRISTNLCFTKTADTLEYVPVNEPSEMTTVDDRRYNLCKLHRVMTILELKLTPMPPTSLGRETVEGTRRKRRSTDLSLTENPAIITTVSAVSTDINLTEIPVTTPPTPTSTSDDLYFLTLKKLQNVIHNLGKDTGYCS</sequence>
<keyword evidence="2" id="KW-0812">Transmembrane</keyword>
<protein>
    <submittedName>
        <fullName evidence="3">IVSP1-like protein</fullName>
    </submittedName>
</protein>
<evidence type="ECO:0000256" key="2">
    <source>
        <dbReference type="SAM" id="Phobius"/>
    </source>
</evidence>
<name>A0A0F6Q8A9_9HYME</name>
<keyword evidence="2" id="KW-0472">Membrane</keyword>
<dbReference type="EMBL" id="KP706797">
    <property type="protein sequence ID" value="AKD28051.1"/>
    <property type="molecule type" value="Genomic_DNA"/>
</dbReference>
<feature type="transmembrane region" description="Helical" evidence="2">
    <location>
        <begin position="62"/>
        <end position="81"/>
    </location>
</feature>
<organism evidence="3">
    <name type="scientific">Glypta fumiferanae</name>
    <dbReference type="NCBI Taxonomy" id="389681"/>
    <lineage>
        <taxon>Eukaryota</taxon>
        <taxon>Metazoa</taxon>
        <taxon>Ecdysozoa</taxon>
        <taxon>Arthropoda</taxon>
        <taxon>Hexapoda</taxon>
        <taxon>Insecta</taxon>
        <taxon>Pterygota</taxon>
        <taxon>Neoptera</taxon>
        <taxon>Endopterygota</taxon>
        <taxon>Hymenoptera</taxon>
        <taxon>Apocrita</taxon>
        <taxon>Ichneumonoidea</taxon>
        <taxon>Ichneumonidae</taxon>
        <taxon>Banchinae</taxon>
        <taxon>Glypta</taxon>
    </lineage>
</organism>
<proteinExistence type="predicted"/>